<name>A0A923JN19_9PSED</name>
<dbReference type="Proteomes" id="UP000636518">
    <property type="component" value="Unassembled WGS sequence"/>
</dbReference>
<dbReference type="EMBL" id="JABWRB020000001">
    <property type="protein sequence ID" value="MBV4496814.1"/>
    <property type="molecule type" value="Genomic_DNA"/>
</dbReference>
<comment type="caution">
    <text evidence="1">The sequence shown here is derived from an EMBL/GenBank/DDBJ whole genome shotgun (WGS) entry which is preliminary data.</text>
</comment>
<sequence>MAASRKTFAEYLQWAALKPRTNGWSALVAYDRNKCNQLLLQEYIEKYDHPSMMPPVDLVYRTGENTWNWLLGYIIDAPRLSFDNDPDGQSAEVNMSMAIVGGKKISLADTAGHAEVKTISVFDPLDFPRLEAEGVLLKNVQGSVDQNGEVLLDLGDPLSQAHAWELTGDREARERRMAGTLFKRLFQEADPVRRTFSLGKLAWTSQGFMTPQSFRLRTLMEKGADTRGVANYGNGLIEMRVAMDGEAPGGLPGEDWLYPLPSDRPDLDALIAFGSHFFMHSIIGKGTARAFNAPNAQFDSRIDHRGFIEWLGVKSGTEGYLEIPPFEAGIGDRKVTFSHYKCPIYINQDYRLTMTLYRGADGSLSLGVGMGSADTKRWMICTVNGVPFHCLMGLGFSGTYRFSLDRESRRLQVSLESAHAAVEFYPNVLLPWDVAAYMRTAEFNMGLASLVGLAVRQIFNGLEAIDAFILDTLLFNAENAVQLKTADLTGEMFLFGSIGARLGTFAIDPVEVLLSHGQAYRFKTIPETPGVKWSVEGLEGNTAGVGQINADTGAYIAPALAQINGAYQRIKIVATGPGNRHVSRALVTVVARAMTLNPLIEICIASKENEETETRQLSAHSLDGDLRWSVIGDGSIDPTANEYGENIYRAPLRKEPGAPTFTLDEVVVENTTTGQKQSSFMVVKHFSQVLSVTLEYQGLPANQAKLIAKRNGLPITAGLTWSCMPEEAGSIDSVTGVFTASEITNSQFVLIKARQYSADFDIDDDGFSLQPLPLVPFPIKPAPETFNENTGNGRTLYPRIPCINALASSPVGYSGDPVI</sequence>
<dbReference type="AlphaFoldDB" id="A0A923JN19"/>
<accession>A0A923JN19</accession>
<reference evidence="2" key="3">
    <citation type="submission" date="2021-06" db="EMBL/GenBank/DDBJ databases">
        <title>Updating the genus Pseudomonas: Description of 43 new species and partition of the Pseudomonas putida group.</title>
        <authorList>
            <person name="Girard L."/>
            <person name="Lood C."/>
            <person name="Vandamme P."/>
            <person name="Rokni-Zadeh H."/>
            <person name="Van Noort V."/>
            <person name="Hofte M."/>
            <person name="Lavigne R."/>
            <person name="De Mot R."/>
        </authorList>
    </citation>
    <scope>NUCLEOTIDE SEQUENCE</scope>
    <source>
        <strain evidence="2">SWRI12</strain>
    </source>
</reference>
<evidence type="ECO:0000313" key="2">
    <source>
        <dbReference type="EMBL" id="MBV4496814.1"/>
    </source>
</evidence>
<keyword evidence="3" id="KW-1185">Reference proteome</keyword>
<evidence type="ECO:0000313" key="3">
    <source>
        <dbReference type="Proteomes" id="UP000636518"/>
    </source>
</evidence>
<evidence type="ECO:0000313" key="1">
    <source>
        <dbReference type="EMBL" id="MBC3392969.1"/>
    </source>
</evidence>
<reference evidence="1 3" key="1">
    <citation type="journal article" date="2020" name="Microorganisms">
        <title>Reliable Identification of Environmental Pseudomonas Isolates Using the rpoD Gene.</title>
        <authorList>
            <consortium name="The Broad Institute Genome Sequencing Platform"/>
            <person name="Girard L."/>
            <person name="Lood C."/>
            <person name="Rokni-Zadeh H."/>
            <person name="van Noort V."/>
            <person name="Lavigne R."/>
            <person name="De Mot R."/>
        </authorList>
    </citation>
    <scope>NUCLEOTIDE SEQUENCE</scope>
    <source>
        <strain evidence="1 3">SWRI12</strain>
    </source>
</reference>
<proteinExistence type="predicted"/>
<reference evidence="1" key="2">
    <citation type="submission" date="2020-07" db="EMBL/GenBank/DDBJ databases">
        <authorList>
            <person name="Lood C."/>
            <person name="Girard L."/>
        </authorList>
    </citation>
    <scope>NUCLEOTIDE SEQUENCE</scope>
    <source>
        <strain evidence="1">SWRI12</strain>
    </source>
</reference>
<dbReference type="RefSeq" id="WP_186709907.1">
    <property type="nucleotide sequence ID" value="NZ_JABWRB020000001.1"/>
</dbReference>
<gene>
    <name evidence="2" type="ORF">HU715_015785</name>
    <name evidence="1" type="ORF">HU715_25275</name>
</gene>
<organism evidence="1">
    <name type="scientific">Pseudomonas zanjanensis</name>
    <dbReference type="NCBI Taxonomy" id="2745496"/>
    <lineage>
        <taxon>Bacteria</taxon>
        <taxon>Pseudomonadati</taxon>
        <taxon>Pseudomonadota</taxon>
        <taxon>Gammaproteobacteria</taxon>
        <taxon>Pseudomonadales</taxon>
        <taxon>Pseudomonadaceae</taxon>
        <taxon>Pseudomonas</taxon>
    </lineage>
</organism>
<protein>
    <submittedName>
        <fullName evidence="1">Uncharacterized protein</fullName>
    </submittedName>
</protein>
<dbReference type="EMBL" id="JABWRB010000046">
    <property type="protein sequence ID" value="MBC3392969.1"/>
    <property type="molecule type" value="Genomic_DNA"/>
</dbReference>